<gene>
    <name evidence="1" type="ORF">E0486_09640</name>
</gene>
<accession>A0A4R4E0Z5</accession>
<organism evidence="1 2">
    <name type="scientific">Flaviaesturariibacter aridisoli</name>
    <dbReference type="NCBI Taxonomy" id="2545761"/>
    <lineage>
        <taxon>Bacteria</taxon>
        <taxon>Pseudomonadati</taxon>
        <taxon>Bacteroidota</taxon>
        <taxon>Chitinophagia</taxon>
        <taxon>Chitinophagales</taxon>
        <taxon>Chitinophagaceae</taxon>
        <taxon>Flaviaestuariibacter</taxon>
    </lineage>
</organism>
<name>A0A4R4E0Z5_9BACT</name>
<keyword evidence="2" id="KW-1185">Reference proteome</keyword>
<comment type="caution">
    <text evidence="1">The sequence shown here is derived from an EMBL/GenBank/DDBJ whole genome shotgun (WGS) entry which is preliminary data.</text>
</comment>
<dbReference type="EMBL" id="SKFH01000012">
    <property type="protein sequence ID" value="TCZ71802.1"/>
    <property type="molecule type" value="Genomic_DNA"/>
</dbReference>
<evidence type="ECO:0000313" key="1">
    <source>
        <dbReference type="EMBL" id="TCZ71802.1"/>
    </source>
</evidence>
<protein>
    <recommendedName>
        <fullName evidence="3">Preprotein translocase subunit SecB</fullName>
    </recommendedName>
</protein>
<dbReference type="RefSeq" id="WP_131851955.1">
    <property type="nucleotide sequence ID" value="NZ_SKFH01000012.1"/>
</dbReference>
<evidence type="ECO:0000313" key="2">
    <source>
        <dbReference type="Proteomes" id="UP000295164"/>
    </source>
</evidence>
<reference evidence="1 2" key="1">
    <citation type="submission" date="2019-03" db="EMBL/GenBank/DDBJ databases">
        <authorList>
            <person name="Kim M.K.M."/>
        </authorList>
    </citation>
    <scope>NUCLEOTIDE SEQUENCE [LARGE SCALE GENOMIC DNA]</scope>
    <source>
        <strain evidence="1 2">17J68-15</strain>
    </source>
</reference>
<evidence type="ECO:0008006" key="3">
    <source>
        <dbReference type="Google" id="ProtNLM"/>
    </source>
</evidence>
<dbReference type="Proteomes" id="UP000295164">
    <property type="component" value="Unassembled WGS sequence"/>
</dbReference>
<dbReference type="AlphaFoldDB" id="A0A4R4E0Z5"/>
<sequence length="143" mass="15750">MAQAIPQLQLKALEVLHAAVSVPQEPNVNIGNFHFNINLDTKADAPNKLLVLIVQVEIKNEDQQHMLGSLVLSNIFEIANFEQVITVEYGGNLNVPPQLTEMLANQAIATARGAMFGLFKGTFLHNAVLPLIDMRPQEQQQGQ</sequence>
<dbReference type="OrthoDB" id="765399at2"/>
<proteinExistence type="predicted"/>